<dbReference type="InterPro" id="IPR038538">
    <property type="entry name" value="MTERF_sf"/>
</dbReference>
<proteinExistence type="predicted"/>
<protein>
    <submittedName>
        <fullName evidence="1">Uncharacterized protein</fullName>
    </submittedName>
</protein>
<dbReference type="Gene3D" id="1.25.70.10">
    <property type="entry name" value="Transcription termination factor 3, mitochondrial"/>
    <property type="match status" value="1"/>
</dbReference>
<evidence type="ECO:0000313" key="1">
    <source>
        <dbReference type="EMBL" id="MBA4615290.1"/>
    </source>
</evidence>
<organism evidence="1">
    <name type="scientific">Opuntia streptacantha</name>
    <name type="common">Prickly pear cactus</name>
    <name type="synonym">Opuntia cardona</name>
    <dbReference type="NCBI Taxonomy" id="393608"/>
    <lineage>
        <taxon>Eukaryota</taxon>
        <taxon>Viridiplantae</taxon>
        <taxon>Streptophyta</taxon>
        <taxon>Embryophyta</taxon>
        <taxon>Tracheophyta</taxon>
        <taxon>Spermatophyta</taxon>
        <taxon>Magnoliopsida</taxon>
        <taxon>eudicotyledons</taxon>
        <taxon>Gunneridae</taxon>
        <taxon>Pentapetalae</taxon>
        <taxon>Caryophyllales</taxon>
        <taxon>Cactineae</taxon>
        <taxon>Cactaceae</taxon>
        <taxon>Opuntioideae</taxon>
        <taxon>Opuntia</taxon>
    </lineage>
</organism>
<dbReference type="EMBL" id="GISG01006724">
    <property type="protein sequence ID" value="MBA4615289.1"/>
    <property type="molecule type" value="Transcribed_RNA"/>
</dbReference>
<dbReference type="EMBL" id="GISG01006721">
    <property type="protein sequence ID" value="MBA4615288.1"/>
    <property type="molecule type" value="Transcribed_RNA"/>
</dbReference>
<name>A0A7C8YDI9_OPUST</name>
<sequence>MVDLFRRKSYCLTVSQAKIKFVLSFFMKELEHDLGYFVAHCALLCNSLERGVLQRYLVFHLLKDRGLIVGNLALTFCIQDGAYVTYRSFRMIELVVLEILHHLGTIGLCLEITLLRSFLKHGLE</sequence>
<accession>A0A7C8YDI9</accession>
<dbReference type="AlphaFoldDB" id="A0A7C8YDI9"/>
<reference evidence="1" key="2">
    <citation type="submission" date="2020-07" db="EMBL/GenBank/DDBJ databases">
        <authorList>
            <person name="Vera ALvarez R."/>
            <person name="Arias-Moreno D.M."/>
            <person name="Jimenez-Jacinto V."/>
            <person name="Jimenez-Bremont J.F."/>
            <person name="Swaminathan K."/>
            <person name="Moose S.P."/>
            <person name="Guerrero-Gonzalez M.L."/>
            <person name="Marino-Ramirez L."/>
            <person name="Landsman D."/>
            <person name="Rodriguez-Kessler M."/>
            <person name="Delgado-Sanchez P."/>
        </authorList>
    </citation>
    <scope>NUCLEOTIDE SEQUENCE</scope>
    <source>
        <tissue evidence="1">Cladode</tissue>
    </source>
</reference>
<reference evidence="1" key="1">
    <citation type="journal article" date="2013" name="J. Plant Res.">
        <title>Effect of fungi and light on seed germination of three Opuntia species from semiarid lands of central Mexico.</title>
        <authorList>
            <person name="Delgado-Sanchez P."/>
            <person name="Jimenez-Bremont J.F."/>
            <person name="Guerrero-Gonzalez Mde L."/>
            <person name="Flores J."/>
        </authorList>
    </citation>
    <scope>NUCLEOTIDE SEQUENCE</scope>
    <source>
        <tissue evidence="1">Cladode</tissue>
    </source>
</reference>
<dbReference type="EMBL" id="GISG01006726">
    <property type="protein sequence ID" value="MBA4615290.1"/>
    <property type="molecule type" value="Transcribed_RNA"/>
</dbReference>